<evidence type="ECO:0000256" key="1">
    <source>
        <dbReference type="SAM" id="MobiDB-lite"/>
    </source>
</evidence>
<evidence type="ECO:0000313" key="3">
    <source>
        <dbReference type="Proteomes" id="UP000318199"/>
    </source>
</evidence>
<proteinExistence type="predicted"/>
<protein>
    <submittedName>
        <fullName evidence="2">Uncharacterized protein</fullName>
    </submittedName>
</protein>
<comment type="caution">
    <text evidence="2">The sequence shown here is derived from an EMBL/GenBank/DDBJ whole genome shotgun (WGS) entry which is preliminary data.</text>
</comment>
<accession>A0A562ZKL1</accession>
<dbReference type="AlphaFoldDB" id="A0A562ZKL1"/>
<name>A0A562ZKL1_9BURK</name>
<dbReference type="EMBL" id="VOBQ01000016">
    <property type="protein sequence ID" value="TWO69122.1"/>
    <property type="molecule type" value="Genomic_DNA"/>
</dbReference>
<evidence type="ECO:0000313" key="2">
    <source>
        <dbReference type="EMBL" id="TWO69122.1"/>
    </source>
</evidence>
<dbReference type="RefSeq" id="WP_145894932.1">
    <property type="nucleotide sequence ID" value="NZ_VOBQ01000016.1"/>
</dbReference>
<feature type="region of interest" description="Disordered" evidence="1">
    <location>
        <begin position="59"/>
        <end position="88"/>
    </location>
</feature>
<sequence length="88" mass="9318">MNTAPSTPATSEHWACEFDRLRHEMRSCTRRLRRRPSSMVGIEVAYLALSDWLAAGGHHAGAGASGNSAVSAPTASSELVKLGTPPSQ</sequence>
<keyword evidence="3" id="KW-1185">Reference proteome</keyword>
<reference evidence="2 3" key="1">
    <citation type="submission" date="2019-07" db="EMBL/GenBank/DDBJ databases">
        <title>Caenimonas sedimenti sp. nov., isolated from activated sludge.</title>
        <authorList>
            <person name="Xu J."/>
        </authorList>
    </citation>
    <scope>NUCLEOTIDE SEQUENCE [LARGE SCALE GENOMIC DNA]</scope>
    <source>
        <strain evidence="2 3">HX-9-20</strain>
    </source>
</reference>
<dbReference type="Proteomes" id="UP000318199">
    <property type="component" value="Unassembled WGS sequence"/>
</dbReference>
<organism evidence="2 3">
    <name type="scientific">Caenimonas sedimenti</name>
    <dbReference type="NCBI Taxonomy" id="2596921"/>
    <lineage>
        <taxon>Bacteria</taxon>
        <taxon>Pseudomonadati</taxon>
        <taxon>Pseudomonadota</taxon>
        <taxon>Betaproteobacteria</taxon>
        <taxon>Burkholderiales</taxon>
        <taxon>Comamonadaceae</taxon>
        <taxon>Caenimonas</taxon>
    </lineage>
</organism>
<gene>
    <name evidence="2" type="ORF">FN976_20520</name>
</gene>